<dbReference type="AlphaFoldDB" id="A0A6L2NGD4"/>
<proteinExistence type="predicted"/>
<comment type="caution">
    <text evidence="1">The sequence shown here is derived from an EMBL/GenBank/DDBJ whole genome shotgun (WGS) entry which is preliminary data.</text>
</comment>
<organism evidence="1">
    <name type="scientific">Tanacetum cinerariifolium</name>
    <name type="common">Dalmatian daisy</name>
    <name type="synonym">Chrysanthemum cinerariifolium</name>
    <dbReference type="NCBI Taxonomy" id="118510"/>
    <lineage>
        <taxon>Eukaryota</taxon>
        <taxon>Viridiplantae</taxon>
        <taxon>Streptophyta</taxon>
        <taxon>Embryophyta</taxon>
        <taxon>Tracheophyta</taxon>
        <taxon>Spermatophyta</taxon>
        <taxon>Magnoliopsida</taxon>
        <taxon>eudicotyledons</taxon>
        <taxon>Gunneridae</taxon>
        <taxon>Pentapetalae</taxon>
        <taxon>asterids</taxon>
        <taxon>campanulids</taxon>
        <taxon>Asterales</taxon>
        <taxon>Asteraceae</taxon>
        <taxon>Asteroideae</taxon>
        <taxon>Anthemideae</taxon>
        <taxon>Anthemidinae</taxon>
        <taxon>Tanacetum</taxon>
    </lineage>
</organism>
<gene>
    <name evidence="1" type="ORF">Tci_057264</name>
</gene>
<name>A0A6L2NGD4_TANCI</name>
<dbReference type="EMBL" id="BKCJ010009076">
    <property type="protein sequence ID" value="GEU85286.1"/>
    <property type="molecule type" value="Genomic_DNA"/>
</dbReference>
<reference evidence="1" key="1">
    <citation type="journal article" date="2019" name="Sci. Rep.">
        <title>Draft genome of Tanacetum cinerariifolium, the natural source of mosquito coil.</title>
        <authorList>
            <person name="Yamashiro T."/>
            <person name="Shiraishi A."/>
            <person name="Satake H."/>
            <person name="Nakayama K."/>
        </authorList>
    </citation>
    <scope>NUCLEOTIDE SEQUENCE</scope>
</reference>
<evidence type="ECO:0000313" key="1">
    <source>
        <dbReference type="EMBL" id="GEU85286.1"/>
    </source>
</evidence>
<sequence>MNSEVQTSGSGISNLLAVATTFTGSGNLYCRWELYPGSGNALCILFPTQSGIPDNLECEDNEATLRISVNKDYALCKRMQMLLEKEIVVKAYTRENDKTNSKDGNRTSYESEMCHEAISQSSLHNTLTEFFNGQAFVPDLITKIPIIDQSSLVALETKKDVIVLDVASLRKNLMSLIKSLAKLVQLLSTSGSKSASVPKSAPLVIESFGQVTAARKKEPKIRFKPILYNIKGTRISILSSPKPTEPTSPSSLIVF</sequence>
<protein>
    <submittedName>
        <fullName evidence="1">Uncharacterized protein</fullName>
    </submittedName>
</protein>
<accession>A0A6L2NGD4</accession>